<proteinExistence type="predicted"/>
<name>A0A511FQQ5_9PROT</name>
<evidence type="ECO:0000313" key="3">
    <source>
        <dbReference type="EMBL" id="GEL51235.1"/>
    </source>
</evidence>
<accession>A0A511FQQ5</accession>
<dbReference type="EMBL" id="BJVR01000027">
    <property type="protein sequence ID" value="GEL51235.1"/>
    <property type="molecule type" value="Genomic_DNA"/>
</dbReference>
<evidence type="ECO:0000313" key="4">
    <source>
        <dbReference type="Proteomes" id="UP000321800"/>
    </source>
</evidence>
<feature type="region of interest" description="Disordered" evidence="1">
    <location>
        <begin position="1"/>
        <end position="32"/>
    </location>
</feature>
<protein>
    <recommendedName>
        <fullName evidence="2">Hedgehog/Intein (Hint) domain-containing protein</fullName>
    </recommendedName>
</protein>
<organism evidence="3 4">
    <name type="scientific">Acetobacter tropicalis</name>
    <dbReference type="NCBI Taxonomy" id="104102"/>
    <lineage>
        <taxon>Bacteria</taxon>
        <taxon>Pseudomonadati</taxon>
        <taxon>Pseudomonadota</taxon>
        <taxon>Alphaproteobacteria</taxon>
        <taxon>Acetobacterales</taxon>
        <taxon>Acetobacteraceae</taxon>
        <taxon>Acetobacter</taxon>
    </lineage>
</organism>
<dbReference type="Pfam" id="PF13403">
    <property type="entry name" value="Hint_2"/>
    <property type="match status" value="1"/>
</dbReference>
<evidence type="ECO:0000256" key="1">
    <source>
        <dbReference type="SAM" id="MobiDB-lite"/>
    </source>
</evidence>
<comment type="caution">
    <text evidence="3">The sequence shown here is derived from an EMBL/GenBank/DDBJ whole genome shotgun (WGS) entry which is preliminary data.</text>
</comment>
<reference evidence="3 4" key="1">
    <citation type="submission" date="2019-07" db="EMBL/GenBank/DDBJ databases">
        <title>Whole genome shotgun sequence of Acetobacter tropicalis NBRC 16470.</title>
        <authorList>
            <person name="Hosoyama A."/>
            <person name="Uohara A."/>
            <person name="Ohji S."/>
            <person name="Ichikawa N."/>
        </authorList>
    </citation>
    <scope>NUCLEOTIDE SEQUENCE [LARGE SCALE GENOMIC DNA]</scope>
    <source>
        <strain evidence="3 4">NBRC 16470</strain>
    </source>
</reference>
<gene>
    <name evidence="3" type="ORF">ATR01nite_23100</name>
</gene>
<dbReference type="SUPFAM" id="SSF51294">
    <property type="entry name" value="Hedgehog/intein (Hint) domain"/>
    <property type="match status" value="1"/>
</dbReference>
<dbReference type="InterPro" id="IPR028992">
    <property type="entry name" value="Hedgehog/Intein_dom"/>
</dbReference>
<sequence>MSTYTWTGKTSNDWGTPSNWSPVGTPGQNDTANIGSSSSAYTVNISSTTTLNIQKIVVSGGSTLNVAGTINQSSNGIEAAAGGTVVFQPGSTTNNIPLTVDSGGTVNIESTTATFSNSHINSGSIVELTNVSGYYLQNFGFSGQLILNNSNVSAASSLNPQNGSSITLNNGSSLSVSNLNTPVTVNGGSTLSLSGNYNGGASVTAGSGSGNTILLSPDAAQTNLTIAGLTNGDQIGIAGQKVTAATYVNNAGNGHVTLTVGDKTYTFPATFDPDVKSGTTTVTADTTSGGNAIICFLAGSMIRTPDGDVAVENIQIGDQVIAFDWKNNRNILRSVVWVGTARAVVRPHLADDEAGWPVRVLKDAVADGVPYKDMLITAEHCLFFEDRFVPVRMLVNGRTIFYDKSILSYDYYHVETELHSVITADGMLTESYLDTGNRSSFRQDGKVASLRSAARSWQDDAGAPLCVDRSFVQPLFHVLEHREKNIAQALPAPEKAALVHDADLRLVTDKGATLRPVRRRDEQYSFMLPSGTQAVRILSRASRPADVIGPFVDDRRQMGVAVGDVTLITAKGQQAVTTHLQEDKPEGWHADMGWEGVAWTDGNALLPLGALHAEGNMAILSLSIRAAGPYLPAADTTQAVRSISIA</sequence>
<dbReference type="AlphaFoldDB" id="A0A511FQQ5"/>
<dbReference type="Proteomes" id="UP000321800">
    <property type="component" value="Unassembled WGS sequence"/>
</dbReference>
<evidence type="ECO:0000259" key="2">
    <source>
        <dbReference type="Pfam" id="PF13403"/>
    </source>
</evidence>
<dbReference type="RefSeq" id="WP_082741198.1">
    <property type="nucleotide sequence ID" value="NZ_BJVR01000027.1"/>
</dbReference>
<dbReference type="InterPro" id="IPR036844">
    <property type="entry name" value="Hint_dom_sf"/>
</dbReference>
<feature type="domain" description="Hedgehog/Intein (Hint)" evidence="2">
    <location>
        <begin position="294"/>
        <end position="435"/>
    </location>
</feature>
<dbReference type="Gene3D" id="2.170.16.10">
    <property type="entry name" value="Hedgehog/Intein (Hint) domain"/>
    <property type="match status" value="1"/>
</dbReference>